<dbReference type="RefSeq" id="WP_198821116.1">
    <property type="nucleotide sequence ID" value="NZ_JAEKCZ010000002.1"/>
</dbReference>
<feature type="domain" description="Dermonecrotic toxin N-terminal" evidence="1">
    <location>
        <begin position="513"/>
        <end position="629"/>
    </location>
</feature>
<comment type="caution">
    <text evidence="2">The sequence shown here is derived from an EMBL/GenBank/DDBJ whole genome shotgun (WGS) entry which is preliminary data.</text>
</comment>
<feature type="domain" description="Dermonecrotic toxin N-terminal" evidence="1">
    <location>
        <begin position="67"/>
        <end position="292"/>
    </location>
</feature>
<evidence type="ECO:0000259" key="1">
    <source>
        <dbReference type="Pfam" id="PF20178"/>
    </source>
</evidence>
<evidence type="ECO:0000313" key="3">
    <source>
        <dbReference type="Proteomes" id="UP000658390"/>
    </source>
</evidence>
<name>A0A8I1K8J3_9PSED</name>
<protein>
    <recommendedName>
        <fullName evidence="1">Dermonecrotic toxin N-terminal domain-containing protein</fullName>
    </recommendedName>
</protein>
<dbReference type="Pfam" id="PF20178">
    <property type="entry name" value="ToxA_N"/>
    <property type="match status" value="3"/>
</dbReference>
<reference evidence="2" key="1">
    <citation type="submission" date="2020-12" db="EMBL/GenBank/DDBJ databases">
        <title>Antibiotic resistance and phylogeny of Pseudomonas spp. isolated over three decades from chicken meat in the Norwegian food chain.</title>
        <authorList>
            <person name="Moen B."/>
        </authorList>
    </citation>
    <scope>NUCLEOTIDE SEQUENCE</scope>
    <source>
        <strain evidence="2">MF6762</strain>
    </source>
</reference>
<feature type="domain" description="Dermonecrotic toxin N-terminal" evidence="1">
    <location>
        <begin position="782"/>
        <end position="1061"/>
    </location>
</feature>
<sequence length="1825" mass="200513">MTFPNTSFTTYLPSALPAKLTRRERLSIELGRAIEEAAYPGELLNQLQAAVTLNQHALAESQALFSAAPTLYQVVHAQVSQALNCDPDKLTWTSALQPDAPVTLTLTQIAVESLRDDFITGDINQAVSLNYNSGASSKPVALSPAQILNQLDSLNLKDRFNLTVRDYWQGLAQGQSVSCCEHVAELRRVSIKTRALLAQASAQLSEEGLETWLQVVDAPTDQKRMDAGGEVSNLQVSEIAWANGQTHGNGGGVVFKGAFVIHGRDAEQNPRELLFLPGMGTELFEFTSRSRLWAQMVRWIDSGAQPGWLLWQLLPYHSRSTLYGSGARLPLEHLDYKAVAGDIFEHSARASVFTQHTNELICAVTLSPALQTGEAILLATDLSGVALSYAQTTEQWRREVAGKSLPADLTEVLAELARGHARWHEDDISFGSLAPELALRIRQEKIELYEHSILQLLRPGQLAEDTAAFIAFVKYQTALQAERALSLTCLKDLLTVTQRDNADLLTSDAGQGSPQSRLIASRSQALLIEGQLQVLHKQLGAADFTLLTQALKLNIVGHDSATDLRVVAIAIGTAQQPFALVGSFAITSRQGLLTPSLAGPALLFVPGQDGGLVKFRSLAQLQEHVGQTLFRCSDCSLWSTVALEQQAAARAWIETVPVSVRVALQLSEITLGIIEFSVKAQIKAHKKSMQAIKNNVLVIAGADRQAALGILGQTSALVLQVPEHAARKQAFDHILLMRQAQLLKQQLAPWLLLETNEVQVDYARRTRQINENLLAIERYLFKHLPSLDEFAAQKLREQFKHDGFDDELDPLADMLSLPDHVDIISTLPTANLPTFANIVPQIELAQVPQGVRTYNLVQFALENMDPDDPSIALRLKHLQVLKPEWKTRLSVGYLTRVMSALDISGAYEQQINQVFYGKPCLEENQVSEAPGSDLRIQLMVRPFRQTLELELWMARQQAMDPSALTLFSRAIGARKAADLKVGGMDIAVGNVTYSSVVERYGLTSVAGVRVIRDTLSDMTLIYLPGIPGGNSLVMYPSLELANAALAEMGSKPQWLAYLAQRTEPEEQAAHIQEHLADGAGYAPQDWIGATFAGEIDMGRGLSTARSDRIIQVLRLMSQSNAKRERLRNERNHQQRIAKLFTWLAFVPGLNMAADIYYIVQAFKALHTAHSAYEVAQQVLQIGMCMTDMLVTVASFGEDGVKASPWERVAPQDHEQTKWLMQPLKARQALSHEGWGARVINPEPKPMLAPDFSGYEVPFTAHEGCALTGKYDLGSYRKDGVQFIVQKGQSYRVARPKNAQALHLQDPFTQRLGLPVRRSEAGEWFYAAGYGLPGGGKTAETILINCGMSLEIAQGLLADYDFPVNSGLDKLFAKNVQRDGIKPEWANKFRAVTAEPMAGSSRCLSACVPVTLGLEDYVVQPAVTPAMISGSELMHRVVIGENDLLVAAGTDGDGFNSLYRPNALEQGALEVCGRLSPEGIYHIQHPVERDYISIGGHFYETRFNQTLNRFTIIKTDGSTQDGLMVEPAGPFQFMGEWRLLSAQGLQKDLSARLDALVRQLMPLPATDQQVSSYISNYGHQILKYTVPELLLARGLVELDTLTRQYVYRHGLPVETLIRIFEAKINGLPIPDGLPIYDELQGLIPLSVLGGNSFNINAALVSGNYLHFMPLTAEESEMHTKVKTILSNPKSIVLSAAGAMTPFLSTVLNRKGYTFLGRETVLSRGLLGLVFTGPNGEVYVAATRLSAYRGPGGALKSIAVHNTQKGLHFGDSWVESELAKELFAHPDSRVAKIVRAAHERHRLYKLLVSVTRGGDVLICRLQLPGDL</sequence>
<dbReference type="EMBL" id="JAEKCZ010000002">
    <property type="protein sequence ID" value="MBJ2255572.1"/>
    <property type="molecule type" value="Genomic_DNA"/>
</dbReference>
<evidence type="ECO:0000313" key="2">
    <source>
        <dbReference type="EMBL" id="MBJ2255572.1"/>
    </source>
</evidence>
<gene>
    <name evidence="2" type="ORF">JFT45_03460</name>
</gene>
<dbReference type="Proteomes" id="UP000658390">
    <property type="component" value="Unassembled WGS sequence"/>
</dbReference>
<proteinExistence type="predicted"/>
<dbReference type="InterPro" id="IPR046673">
    <property type="entry name" value="ToxA_N"/>
</dbReference>
<organism evidence="2 3">
    <name type="scientific">Pseudomonas psychrophila</name>
    <dbReference type="NCBI Taxonomy" id="122355"/>
    <lineage>
        <taxon>Bacteria</taxon>
        <taxon>Pseudomonadati</taxon>
        <taxon>Pseudomonadota</taxon>
        <taxon>Gammaproteobacteria</taxon>
        <taxon>Pseudomonadales</taxon>
        <taxon>Pseudomonadaceae</taxon>
        <taxon>Pseudomonas</taxon>
    </lineage>
</organism>
<accession>A0A8I1K8J3</accession>